<protein>
    <submittedName>
        <fullName evidence="2">Xaa-Pro aminopeptidase</fullName>
    </submittedName>
</protein>
<gene>
    <name evidence="2" type="ORF">SAMN05660235_02868</name>
</gene>
<keyword evidence="2" id="KW-0378">Hydrolase</keyword>
<organism evidence="2 3">
    <name type="scientific">Sporolituus thermophilus DSM 23256</name>
    <dbReference type="NCBI Taxonomy" id="1123285"/>
    <lineage>
        <taxon>Bacteria</taxon>
        <taxon>Bacillati</taxon>
        <taxon>Bacillota</taxon>
        <taxon>Negativicutes</taxon>
        <taxon>Selenomonadales</taxon>
        <taxon>Sporomusaceae</taxon>
        <taxon>Sporolituus</taxon>
    </lineage>
</organism>
<dbReference type="RefSeq" id="WP_093692015.1">
    <property type="nucleotide sequence ID" value="NZ_FNBU01000033.1"/>
</dbReference>
<dbReference type="PANTHER" id="PTHR46112">
    <property type="entry name" value="AMINOPEPTIDASE"/>
    <property type="match status" value="1"/>
</dbReference>
<dbReference type="SUPFAM" id="SSF53092">
    <property type="entry name" value="Creatinase/prolidase N-terminal domain"/>
    <property type="match status" value="1"/>
</dbReference>
<dbReference type="Gene3D" id="3.40.350.10">
    <property type="entry name" value="Creatinase/prolidase N-terminal domain"/>
    <property type="match status" value="1"/>
</dbReference>
<dbReference type="InterPro" id="IPR050659">
    <property type="entry name" value="Peptidase_M24B"/>
</dbReference>
<dbReference type="GO" id="GO:0004177">
    <property type="term" value="F:aminopeptidase activity"/>
    <property type="evidence" value="ECO:0007669"/>
    <property type="project" value="UniProtKB-KW"/>
</dbReference>
<dbReference type="OrthoDB" id="4850044at2"/>
<dbReference type="InterPro" id="IPR036005">
    <property type="entry name" value="Creatinase/aminopeptidase-like"/>
</dbReference>
<dbReference type="SUPFAM" id="SSF55920">
    <property type="entry name" value="Creatinase/aminopeptidase"/>
    <property type="match status" value="1"/>
</dbReference>
<keyword evidence="2" id="KW-0031">Aminopeptidase</keyword>
<dbReference type="CDD" id="cd01066">
    <property type="entry name" value="APP_MetAP"/>
    <property type="match status" value="1"/>
</dbReference>
<dbReference type="InterPro" id="IPR029149">
    <property type="entry name" value="Creatin/AminoP/Spt16_N"/>
</dbReference>
<dbReference type="Gene3D" id="3.90.230.10">
    <property type="entry name" value="Creatinase/methionine aminopeptidase superfamily"/>
    <property type="match status" value="1"/>
</dbReference>
<dbReference type="Proteomes" id="UP000243333">
    <property type="component" value="Unassembled WGS sequence"/>
</dbReference>
<evidence type="ECO:0000313" key="2">
    <source>
        <dbReference type="EMBL" id="SDF82509.1"/>
    </source>
</evidence>
<keyword evidence="3" id="KW-1185">Reference proteome</keyword>
<reference evidence="3" key="1">
    <citation type="submission" date="2016-10" db="EMBL/GenBank/DDBJ databases">
        <authorList>
            <person name="Varghese N."/>
            <person name="Submissions S."/>
        </authorList>
    </citation>
    <scope>NUCLEOTIDE SEQUENCE [LARGE SCALE GENOMIC DNA]</scope>
    <source>
        <strain evidence="3">DSM 23256</strain>
    </source>
</reference>
<evidence type="ECO:0000259" key="1">
    <source>
        <dbReference type="Pfam" id="PF00557"/>
    </source>
</evidence>
<name>A0A1G7PA84_9FIRM</name>
<sequence length="361" mass="39233">MAWSKSEFDQKLARLRSFMAQENVANLLITGQTNFWWLTGGRPFVNQAVEKACADLLVTADKVYLVANNIEADRLLTEELSGLPLEKAVYSWWEAAGAQSMVREITGGAPVVTEGEVAAKLARLRWNLLPEERVRFADAAKSAATVVEELAYAIKPGMSELEISALMKEKAAAAGVSAFVSLVAADERAYQYRHPLPTDKKVQKYVMLVISGQKHGLYASVTRLVHFGPVPADLRARHQAVANVDAAFIGATRPGAKVSDIFAIGCQAYADMGFAGEWQYHHQGGLAGYNSRELRASADCAEIVASGQVYAWNPTIAGVKSEDTILVAEDGPVVLTATGKYPVIQAEYRGFSLDRPAILER</sequence>
<feature type="domain" description="Peptidase M24" evidence="1">
    <location>
        <begin position="138"/>
        <end position="329"/>
    </location>
</feature>
<keyword evidence="2" id="KW-0645">Protease</keyword>
<evidence type="ECO:0000313" key="3">
    <source>
        <dbReference type="Proteomes" id="UP000243333"/>
    </source>
</evidence>
<dbReference type="Pfam" id="PF00557">
    <property type="entry name" value="Peptidase_M24"/>
    <property type="match status" value="1"/>
</dbReference>
<dbReference type="AlphaFoldDB" id="A0A1G7PA84"/>
<proteinExistence type="predicted"/>
<dbReference type="PANTHER" id="PTHR46112:SF2">
    <property type="entry name" value="XAA-PRO AMINOPEPTIDASE P-RELATED"/>
    <property type="match status" value="1"/>
</dbReference>
<dbReference type="EMBL" id="FNBU01000033">
    <property type="protein sequence ID" value="SDF82509.1"/>
    <property type="molecule type" value="Genomic_DNA"/>
</dbReference>
<dbReference type="STRING" id="1123285.SAMN05660235_02868"/>
<dbReference type="InterPro" id="IPR000994">
    <property type="entry name" value="Pept_M24"/>
</dbReference>
<accession>A0A1G7PA84</accession>